<evidence type="ECO:0000313" key="12">
    <source>
        <dbReference type="Proteomes" id="UP000095342"/>
    </source>
</evidence>
<dbReference type="CDD" id="cd03019">
    <property type="entry name" value="DsbA_DsbA"/>
    <property type="match status" value="1"/>
</dbReference>
<dbReference type="InterPro" id="IPR023205">
    <property type="entry name" value="DsbA/DsbL"/>
</dbReference>
<dbReference type="GO" id="GO:0042597">
    <property type="term" value="C:periplasmic space"/>
    <property type="evidence" value="ECO:0007669"/>
    <property type="project" value="UniProtKB-SubCell"/>
</dbReference>
<comment type="similarity">
    <text evidence="2">Belongs to the thioredoxin family. DsbA subfamily.</text>
</comment>
<keyword evidence="6" id="KW-0676">Redox-active center</keyword>
<dbReference type="PANTHER" id="PTHR35891:SF2">
    <property type="entry name" value="THIOL:DISULFIDE INTERCHANGE PROTEIN DSBA"/>
    <property type="match status" value="1"/>
</dbReference>
<dbReference type="SUPFAM" id="SSF52833">
    <property type="entry name" value="Thioredoxin-like"/>
    <property type="match status" value="1"/>
</dbReference>
<protein>
    <recommendedName>
        <fullName evidence="7">Thiol:disulfide interchange protein</fullName>
    </recommendedName>
</protein>
<gene>
    <name evidence="11" type="ORF">BJI67_02115</name>
</gene>
<evidence type="ECO:0000256" key="9">
    <source>
        <dbReference type="SAM" id="SignalP"/>
    </source>
</evidence>
<dbReference type="GO" id="GO:0016491">
    <property type="term" value="F:oxidoreductase activity"/>
    <property type="evidence" value="ECO:0007669"/>
    <property type="project" value="InterPro"/>
</dbReference>
<dbReference type="InterPro" id="IPR050824">
    <property type="entry name" value="Thiol_disulfide_DsbA"/>
</dbReference>
<dbReference type="PIRSF" id="PIRSF001488">
    <property type="entry name" value="Tdi_protein"/>
    <property type="match status" value="1"/>
</dbReference>
<dbReference type="KEGG" id="aaeo:BJI67_02115"/>
<accession>A0A1D8K4Z0</accession>
<dbReference type="EMBL" id="CP017448">
    <property type="protein sequence ID" value="AOV16025.1"/>
    <property type="molecule type" value="Genomic_DNA"/>
</dbReference>
<feature type="domain" description="Thioredoxin" evidence="10">
    <location>
        <begin position="1"/>
        <end position="170"/>
    </location>
</feature>
<evidence type="ECO:0000256" key="2">
    <source>
        <dbReference type="ARBA" id="ARBA00005791"/>
    </source>
</evidence>
<feature type="disulfide bond" description="Redox-active" evidence="8">
    <location>
        <begin position="59"/>
        <end position="62"/>
    </location>
</feature>
<dbReference type="Proteomes" id="UP000095342">
    <property type="component" value="Chromosome"/>
</dbReference>
<comment type="subcellular location">
    <subcellularLocation>
        <location evidence="1 7">Periplasm</location>
    </subcellularLocation>
</comment>
<keyword evidence="4 7" id="KW-0574">Periplasm</keyword>
<dbReference type="RefSeq" id="WP_070071623.1">
    <property type="nucleotide sequence ID" value="NZ_CP017448.1"/>
</dbReference>
<dbReference type="InterPro" id="IPR001853">
    <property type="entry name" value="DSBA-like_thioredoxin_dom"/>
</dbReference>
<dbReference type="AlphaFoldDB" id="A0A1D8K4Z0"/>
<dbReference type="PANTHER" id="PTHR35891">
    <property type="entry name" value="THIOL:DISULFIDE INTERCHANGE PROTEIN DSBA"/>
    <property type="match status" value="1"/>
</dbReference>
<reference evidence="11 12" key="1">
    <citation type="submission" date="2016-09" db="EMBL/GenBank/DDBJ databases">
        <title>Acidihalobacter prosperus V6 (DSM14174).</title>
        <authorList>
            <person name="Khaleque H.N."/>
            <person name="Ramsay J.P."/>
            <person name="Murphy R.J.T."/>
            <person name="Kaksonen A.H."/>
            <person name="Boxall N.J."/>
            <person name="Watkin E.L.J."/>
        </authorList>
    </citation>
    <scope>NUCLEOTIDE SEQUENCE [LARGE SCALE GENOMIC DNA]</scope>
    <source>
        <strain evidence="11 12">V6</strain>
    </source>
</reference>
<organism evidence="11 12">
    <name type="scientific">Acidihalobacter aeolianus</name>
    <dbReference type="NCBI Taxonomy" id="2792603"/>
    <lineage>
        <taxon>Bacteria</taxon>
        <taxon>Pseudomonadati</taxon>
        <taxon>Pseudomonadota</taxon>
        <taxon>Gammaproteobacteria</taxon>
        <taxon>Chromatiales</taxon>
        <taxon>Ectothiorhodospiraceae</taxon>
        <taxon>Acidihalobacter</taxon>
    </lineage>
</organism>
<evidence type="ECO:0000256" key="6">
    <source>
        <dbReference type="ARBA" id="ARBA00023284"/>
    </source>
</evidence>
<evidence type="ECO:0000256" key="8">
    <source>
        <dbReference type="PIRSR" id="PIRSR001488-1"/>
    </source>
</evidence>
<evidence type="ECO:0000256" key="7">
    <source>
        <dbReference type="PIRNR" id="PIRNR001488"/>
    </source>
</evidence>
<sequence length="229" mass="26264">MRRLFAAFLFLLPLAAMAGGQQKTFDEGIEYQLISPRPTLPLNVSKGKVQVAEFFWYQCPHCAHLEPTLEHWRRHDMPADVEFVRVPAVLAPNWYFMARVYYTAQLLGVEARMTPILFKAIQADGRKMEDLKGVEALFARQGVPEKRFKEAFESLAVSTRVRRAIQLTHEYGITGVPTLVVNGRYRVDPNRVGSYPRMLRVVDYLVHHVHDENVHAGHAQQHTDLSRAE</sequence>
<dbReference type="InterPro" id="IPR013766">
    <property type="entry name" value="Thioredoxin_domain"/>
</dbReference>
<evidence type="ECO:0000313" key="11">
    <source>
        <dbReference type="EMBL" id="AOV16025.1"/>
    </source>
</evidence>
<evidence type="ECO:0000256" key="1">
    <source>
        <dbReference type="ARBA" id="ARBA00004418"/>
    </source>
</evidence>
<keyword evidence="3 9" id="KW-0732">Signal</keyword>
<dbReference type="Gene3D" id="3.40.30.10">
    <property type="entry name" value="Glutaredoxin"/>
    <property type="match status" value="1"/>
</dbReference>
<dbReference type="InterPro" id="IPR036249">
    <property type="entry name" value="Thioredoxin-like_sf"/>
</dbReference>
<keyword evidence="5 7" id="KW-1015">Disulfide bond</keyword>
<evidence type="ECO:0000256" key="3">
    <source>
        <dbReference type="ARBA" id="ARBA00022729"/>
    </source>
</evidence>
<proteinExistence type="inferred from homology"/>
<evidence type="ECO:0000259" key="10">
    <source>
        <dbReference type="PROSITE" id="PS51352"/>
    </source>
</evidence>
<feature type="chain" id="PRO_5009109730" description="Thiol:disulfide interchange protein" evidence="9">
    <location>
        <begin position="19"/>
        <end position="229"/>
    </location>
</feature>
<evidence type="ECO:0000256" key="5">
    <source>
        <dbReference type="ARBA" id="ARBA00023157"/>
    </source>
</evidence>
<dbReference type="Pfam" id="PF01323">
    <property type="entry name" value="DSBA"/>
    <property type="match status" value="1"/>
</dbReference>
<dbReference type="PROSITE" id="PS51352">
    <property type="entry name" value="THIOREDOXIN_2"/>
    <property type="match status" value="1"/>
</dbReference>
<keyword evidence="12" id="KW-1185">Reference proteome</keyword>
<evidence type="ECO:0000256" key="4">
    <source>
        <dbReference type="ARBA" id="ARBA00022764"/>
    </source>
</evidence>
<feature type="signal peptide" evidence="9">
    <location>
        <begin position="1"/>
        <end position="18"/>
    </location>
</feature>
<name>A0A1D8K4Z0_9GAMM</name>